<evidence type="ECO:0000313" key="3">
    <source>
        <dbReference type="Proteomes" id="UP000031036"/>
    </source>
</evidence>
<keyword evidence="3" id="KW-1185">Reference proteome</keyword>
<feature type="compositionally biased region" description="Basic and acidic residues" evidence="1">
    <location>
        <begin position="279"/>
        <end position="293"/>
    </location>
</feature>
<evidence type="ECO:0000313" key="2">
    <source>
        <dbReference type="EMBL" id="KHN72971.1"/>
    </source>
</evidence>
<accession>A0A0B2UPQ3</accession>
<reference evidence="2 3" key="1">
    <citation type="submission" date="2014-11" db="EMBL/GenBank/DDBJ databases">
        <title>Genetic blueprint of the zoonotic pathogen Toxocara canis.</title>
        <authorList>
            <person name="Zhu X.-Q."/>
            <person name="Korhonen P.K."/>
            <person name="Cai H."/>
            <person name="Young N.D."/>
            <person name="Nejsum P."/>
            <person name="von Samson-Himmelstjerna G."/>
            <person name="Boag P.R."/>
            <person name="Tan P."/>
            <person name="Li Q."/>
            <person name="Min J."/>
            <person name="Yang Y."/>
            <person name="Wang X."/>
            <person name="Fang X."/>
            <person name="Hall R.S."/>
            <person name="Hofmann A."/>
            <person name="Sternberg P.W."/>
            <person name="Jex A.R."/>
            <person name="Gasser R.B."/>
        </authorList>
    </citation>
    <scope>NUCLEOTIDE SEQUENCE [LARGE SCALE GENOMIC DNA]</scope>
    <source>
        <strain evidence="2">PN_DK_2014</strain>
    </source>
</reference>
<feature type="compositionally biased region" description="Basic and acidic residues" evidence="1">
    <location>
        <begin position="233"/>
        <end position="245"/>
    </location>
</feature>
<evidence type="ECO:0000256" key="1">
    <source>
        <dbReference type="SAM" id="MobiDB-lite"/>
    </source>
</evidence>
<feature type="region of interest" description="Disordered" evidence="1">
    <location>
        <begin position="1"/>
        <end position="21"/>
    </location>
</feature>
<sequence length="293" mass="33232">MAWKTRTGDPPSDLKSEATQTRVVKLGTYNASRWRKTRTGNPPSDLKSEATQTKVVKLGMYNASRWGKTRTGDSPSGLKSEATQTRVVKLGTYNASRWRKTRTGNPHSDLKSEATQTKVVKLDGGEKAERIWADKDGEKDKHFERSQRENEKLETNEKVKNGNNNEIRRCGRLEGKVARCIETHKRVEKVTEEKETKQEIEESIKLIGKPLSERKKDTWIKANPRAQPIPPKSESKEEIHDERPNRATQSESASDPIPEPLSDARTQQSRTVIIQSDDDTTKHVESLKESMSD</sequence>
<feature type="region of interest" description="Disordered" evidence="1">
    <location>
        <begin position="185"/>
        <end position="293"/>
    </location>
</feature>
<feature type="region of interest" description="Disordered" evidence="1">
    <location>
        <begin position="61"/>
        <end position="112"/>
    </location>
</feature>
<feature type="region of interest" description="Disordered" evidence="1">
    <location>
        <begin position="130"/>
        <end position="163"/>
    </location>
</feature>
<name>A0A0B2UPQ3_TOXCA</name>
<proteinExistence type="predicted"/>
<dbReference type="EMBL" id="JPKZ01003183">
    <property type="protein sequence ID" value="KHN72971.1"/>
    <property type="molecule type" value="Genomic_DNA"/>
</dbReference>
<protein>
    <submittedName>
        <fullName evidence="2">Uncharacterized protein</fullName>
    </submittedName>
</protein>
<feature type="compositionally biased region" description="Basic and acidic residues" evidence="1">
    <location>
        <begin position="185"/>
        <end position="204"/>
    </location>
</feature>
<comment type="caution">
    <text evidence="2">The sequence shown here is derived from an EMBL/GenBank/DDBJ whole genome shotgun (WGS) entry which is preliminary data.</text>
</comment>
<dbReference type="AlphaFoldDB" id="A0A0B2UPQ3"/>
<organism evidence="2 3">
    <name type="scientific">Toxocara canis</name>
    <name type="common">Canine roundworm</name>
    <dbReference type="NCBI Taxonomy" id="6265"/>
    <lineage>
        <taxon>Eukaryota</taxon>
        <taxon>Metazoa</taxon>
        <taxon>Ecdysozoa</taxon>
        <taxon>Nematoda</taxon>
        <taxon>Chromadorea</taxon>
        <taxon>Rhabditida</taxon>
        <taxon>Spirurina</taxon>
        <taxon>Ascaridomorpha</taxon>
        <taxon>Ascaridoidea</taxon>
        <taxon>Toxocaridae</taxon>
        <taxon>Toxocara</taxon>
    </lineage>
</organism>
<gene>
    <name evidence="2" type="ORF">Tcan_10608</name>
</gene>
<dbReference type="Proteomes" id="UP000031036">
    <property type="component" value="Unassembled WGS sequence"/>
</dbReference>
<feature type="compositionally biased region" description="Polar residues" evidence="1">
    <location>
        <begin position="264"/>
        <end position="274"/>
    </location>
</feature>